<gene>
    <name evidence="2" type="ORF">G5C51_30290</name>
</gene>
<evidence type="ECO:0000259" key="1">
    <source>
        <dbReference type="SMART" id="SM00418"/>
    </source>
</evidence>
<dbReference type="RefSeq" id="WP_165241882.1">
    <property type="nucleotide sequence ID" value="NZ_JAAKZV010000186.1"/>
</dbReference>
<organism evidence="2 3">
    <name type="scientific">Streptomyces coryli</name>
    <dbReference type="NCBI Taxonomy" id="1128680"/>
    <lineage>
        <taxon>Bacteria</taxon>
        <taxon>Bacillati</taxon>
        <taxon>Actinomycetota</taxon>
        <taxon>Actinomycetes</taxon>
        <taxon>Kitasatosporales</taxon>
        <taxon>Streptomycetaceae</taxon>
        <taxon>Streptomyces</taxon>
    </lineage>
</organism>
<dbReference type="SUPFAM" id="SSF46785">
    <property type="entry name" value="Winged helix' DNA-binding domain"/>
    <property type="match status" value="1"/>
</dbReference>
<name>A0A6G4UA37_9ACTN</name>
<dbReference type="InterPro" id="IPR001845">
    <property type="entry name" value="HTH_ArsR_DNA-bd_dom"/>
</dbReference>
<keyword evidence="3" id="KW-1185">Reference proteome</keyword>
<proteinExistence type="predicted"/>
<dbReference type="InterPro" id="IPR036390">
    <property type="entry name" value="WH_DNA-bd_sf"/>
</dbReference>
<accession>A0A6G4UA37</accession>
<dbReference type="Gene3D" id="1.10.10.10">
    <property type="entry name" value="Winged helix-like DNA-binding domain superfamily/Winged helix DNA-binding domain"/>
    <property type="match status" value="1"/>
</dbReference>
<dbReference type="GO" id="GO:0003700">
    <property type="term" value="F:DNA-binding transcription factor activity"/>
    <property type="evidence" value="ECO:0007669"/>
    <property type="project" value="InterPro"/>
</dbReference>
<dbReference type="CDD" id="cd00090">
    <property type="entry name" value="HTH_ARSR"/>
    <property type="match status" value="1"/>
</dbReference>
<comment type="caution">
    <text evidence="2">The sequence shown here is derived from an EMBL/GenBank/DDBJ whole genome shotgun (WGS) entry which is preliminary data.</text>
</comment>
<dbReference type="InterPro" id="IPR011991">
    <property type="entry name" value="ArsR-like_HTH"/>
</dbReference>
<evidence type="ECO:0000313" key="3">
    <source>
        <dbReference type="Proteomes" id="UP000481583"/>
    </source>
</evidence>
<feature type="domain" description="HTH arsR-type" evidence="1">
    <location>
        <begin position="255"/>
        <end position="331"/>
    </location>
</feature>
<reference evidence="2 3" key="1">
    <citation type="submission" date="2020-02" db="EMBL/GenBank/DDBJ databases">
        <title>Whole-genome analyses of novel actinobacteria.</title>
        <authorList>
            <person name="Sahin N."/>
        </authorList>
    </citation>
    <scope>NUCLEOTIDE SEQUENCE [LARGE SCALE GENOMIC DNA]</scope>
    <source>
        <strain evidence="2 3">A7024</strain>
    </source>
</reference>
<dbReference type="AlphaFoldDB" id="A0A6G4UA37"/>
<sequence length="333" mass="36825">MSETLRIHFTDADFRHVQLANTPDPMWEAILAPHVLEIPASEVPLHLRAWRGRARRNLTGRPIKRALRLLADLAPPDASYFPDFLTPVEAVDGLEAGIDMLRSTPRKRLIHELQYASRTRTLPAWTRRLAAGDQKQVDEVADAIRLVHEQVITPDWSMIDATVSRDRLLRLDSLDGGVDSLLTSLSTFTWTPPVLSAPYPMTRDIHLQGRGVRFVPSYFCHGAPVAIVDKHLPPVVVFPLAHRMLTEATAGAHIEALKHLLGGNRAKVLDALRCPATTGRLAARIGISESAASGHVKVLRDAGLVDSVWGDGHKEHTLTVEGQIVLRLELPSR</sequence>
<dbReference type="Proteomes" id="UP000481583">
    <property type="component" value="Unassembled WGS sequence"/>
</dbReference>
<evidence type="ECO:0000313" key="2">
    <source>
        <dbReference type="EMBL" id="NGN68177.1"/>
    </source>
</evidence>
<dbReference type="EMBL" id="JAAKZV010000186">
    <property type="protein sequence ID" value="NGN68177.1"/>
    <property type="molecule type" value="Genomic_DNA"/>
</dbReference>
<dbReference type="Pfam" id="PF12840">
    <property type="entry name" value="HTH_20"/>
    <property type="match status" value="1"/>
</dbReference>
<dbReference type="InterPro" id="IPR036388">
    <property type="entry name" value="WH-like_DNA-bd_sf"/>
</dbReference>
<protein>
    <submittedName>
        <fullName evidence="2">Winged helix-turn-helix transcriptional regulator</fullName>
    </submittedName>
</protein>
<dbReference type="SMART" id="SM00418">
    <property type="entry name" value="HTH_ARSR"/>
    <property type="match status" value="1"/>
</dbReference>